<evidence type="ECO:0000313" key="8">
    <source>
        <dbReference type="Proteomes" id="UP000464675"/>
    </source>
</evidence>
<dbReference type="InterPro" id="IPR003439">
    <property type="entry name" value="ABC_transporter-like_ATP-bd"/>
</dbReference>
<evidence type="ECO:0000256" key="4">
    <source>
        <dbReference type="ARBA" id="ARBA00022840"/>
    </source>
</evidence>
<dbReference type="EMBL" id="CP047491">
    <property type="protein sequence ID" value="QHQ38079.1"/>
    <property type="molecule type" value="Genomic_DNA"/>
</dbReference>
<dbReference type="Pfam" id="PF00005">
    <property type="entry name" value="ABC_tran"/>
    <property type="match status" value="1"/>
</dbReference>
<dbReference type="InterPro" id="IPR003593">
    <property type="entry name" value="AAA+_ATPase"/>
</dbReference>
<dbReference type="CDD" id="cd03230">
    <property type="entry name" value="ABC_DR_subfamily_A"/>
    <property type="match status" value="1"/>
</dbReference>
<dbReference type="GO" id="GO:0005524">
    <property type="term" value="F:ATP binding"/>
    <property type="evidence" value="ECO:0007669"/>
    <property type="project" value="UniProtKB-KW"/>
</dbReference>
<dbReference type="EMBL" id="JACHHR010000002">
    <property type="protein sequence ID" value="MBB5211139.1"/>
    <property type="molecule type" value="Genomic_DNA"/>
</dbReference>
<dbReference type="Gene3D" id="3.40.50.300">
    <property type="entry name" value="P-loop containing nucleotide triphosphate hydrolases"/>
    <property type="match status" value="1"/>
</dbReference>
<dbReference type="GO" id="GO:0016887">
    <property type="term" value="F:ATP hydrolysis activity"/>
    <property type="evidence" value="ECO:0007669"/>
    <property type="project" value="InterPro"/>
</dbReference>
<dbReference type="Proteomes" id="UP000464675">
    <property type="component" value="Chromosome"/>
</dbReference>
<feature type="domain" description="ABC transporter" evidence="5">
    <location>
        <begin position="2"/>
        <end position="231"/>
    </location>
</feature>
<dbReference type="RefSeq" id="WP_161857415.1">
    <property type="nucleotide sequence ID" value="NZ_CP047491.1"/>
</dbReference>
<dbReference type="Proteomes" id="UP000563601">
    <property type="component" value="Unassembled WGS sequence"/>
</dbReference>
<keyword evidence="8" id="KW-1185">Reference proteome</keyword>
<keyword evidence="3" id="KW-0547">Nucleotide-binding</keyword>
<dbReference type="InterPro" id="IPR027417">
    <property type="entry name" value="P-loop_NTPase"/>
</dbReference>
<dbReference type="OrthoDB" id="9781337at2"/>
<dbReference type="SUPFAM" id="SSF52540">
    <property type="entry name" value="P-loop containing nucleoside triphosphate hydrolases"/>
    <property type="match status" value="1"/>
</dbReference>
<name>A0A6P1TA05_9GAMM</name>
<dbReference type="PROSITE" id="PS50893">
    <property type="entry name" value="ABC_TRANSPORTER_2"/>
    <property type="match status" value="1"/>
</dbReference>
<reference evidence="7 8" key="1">
    <citation type="submission" date="2020-01" db="EMBL/GenBank/DDBJ databases">
        <title>The possibility of degradation of plastic by Microbulbifer hydrolyticus IRE-31.</title>
        <authorList>
            <person name="Liu L."/>
        </authorList>
    </citation>
    <scope>NUCLEOTIDE SEQUENCE [LARGE SCALE GENOMIC DNA]</scope>
    <source>
        <strain evidence="7 8">IRE-31</strain>
    </source>
</reference>
<evidence type="ECO:0000256" key="2">
    <source>
        <dbReference type="ARBA" id="ARBA00022448"/>
    </source>
</evidence>
<evidence type="ECO:0000313" key="7">
    <source>
        <dbReference type="EMBL" id="QHQ38079.1"/>
    </source>
</evidence>
<evidence type="ECO:0000259" key="5">
    <source>
        <dbReference type="PROSITE" id="PS50893"/>
    </source>
</evidence>
<sequence>MLEVTHLSRCYGDFKAVDGVSFNIGKGEIVGLLGHNGAGKTTIMKMLSGYLEPDTGSVKIDGISMADKPKTLQRQLGYLPENLPVYGEMTVADYLDYAASLKGLDGQEKIDEIRRALTATELADKLHARIHTLSRGYKQRVGVAQAILGRPRLLILDEPTNGLDPTQTRQMRALIKDIAREATVILSTHIMQEVEALCDRVLIIHRGRLAVDENLDQLRRANSILLETSATDAREVLGRLGKEDGIERIEPQKSAGQFRILLNEDANLRSASAVIARTLIAAGGELYRLQPEQRDLESLFRQVNENSKDEKTEALDNAA</sequence>
<evidence type="ECO:0000256" key="3">
    <source>
        <dbReference type="ARBA" id="ARBA00022741"/>
    </source>
</evidence>
<organism evidence="6 9">
    <name type="scientific">Microbulbifer hydrolyticus</name>
    <dbReference type="NCBI Taxonomy" id="48074"/>
    <lineage>
        <taxon>Bacteria</taxon>
        <taxon>Pseudomonadati</taxon>
        <taxon>Pseudomonadota</taxon>
        <taxon>Gammaproteobacteria</taxon>
        <taxon>Cellvibrionales</taxon>
        <taxon>Microbulbiferaceae</taxon>
        <taxon>Microbulbifer</taxon>
    </lineage>
</organism>
<protein>
    <submittedName>
        <fullName evidence="6">ABC-2 type transport system ATP-binding protein</fullName>
    </submittedName>
    <submittedName>
        <fullName evidence="7">ATP-binding cassette domain-containing protein</fullName>
    </submittedName>
</protein>
<keyword evidence="4 6" id="KW-0067">ATP-binding</keyword>
<dbReference type="PANTHER" id="PTHR43335">
    <property type="entry name" value="ABC TRANSPORTER, ATP-BINDING PROTEIN"/>
    <property type="match status" value="1"/>
</dbReference>
<reference evidence="6 9" key="2">
    <citation type="submission" date="2020-08" db="EMBL/GenBank/DDBJ databases">
        <title>Genomic Encyclopedia of Type Strains, Phase IV (KMG-IV): sequencing the most valuable type-strain genomes for metagenomic binning, comparative biology and taxonomic classification.</title>
        <authorList>
            <person name="Goeker M."/>
        </authorList>
    </citation>
    <scope>NUCLEOTIDE SEQUENCE [LARGE SCALE GENOMIC DNA]</scope>
    <source>
        <strain evidence="6 9">DSM 11525</strain>
    </source>
</reference>
<evidence type="ECO:0000256" key="1">
    <source>
        <dbReference type="ARBA" id="ARBA00005417"/>
    </source>
</evidence>
<keyword evidence="2" id="KW-0813">Transport</keyword>
<comment type="similarity">
    <text evidence="1">Belongs to the ABC transporter superfamily.</text>
</comment>
<evidence type="ECO:0000313" key="6">
    <source>
        <dbReference type="EMBL" id="MBB5211139.1"/>
    </source>
</evidence>
<evidence type="ECO:0000313" key="9">
    <source>
        <dbReference type="Proteomes" id="UP000563601"/>
    </source>
</evidence>
<dbReference type="AlphaFoldDB" id="A0A6P1TA05"/>
<dbReference type="PANTHER" id="PTHR43335:SF4">
    <property type="entry name" value="ABC TRANSPORTER, ATP-BINDING PROTEIN"/>
    <property type="match status" value="1"/>
</dbReference>
<dbReference type="SMART" id="SM00382">
    <property type="entry name" value="AAA"/>
    <property type="match status" value="1"/>
</dbReference>
<accession>A0A6P1TA05</accession>
<gene>
    <name evidence="7" type="ORF">GTQ55_03075</name>
    <name evidence="6" type="ORF">HNQ53_001357</name>
</gene>
<proteinExistence type="inferred from homology"/>